<name>A0A1I5XCA9_HYMAR</name>
<protein>
    <submittedName>
        <fullName evidence="3">Tetratricopeptide repeat-containing protein</fullName>
    </submittedName>
</protein>
<keyword evidence="2" id="KW-0472">Membrane</keyword>
<dbReference type="InterPro" id="IPR019734">
    <property type="entry name" value="TPR_rpt"/>
</dbReference>
<evidence type="ECO:0000256" key="2">
    <source>
        <dbReference type="SAM" id="Phobius"/>
    </source>
</evidence>
<sequence length="265" mass="28959">MSKIPYTGKSQQGQQARQGQPAQNVPADPLAPAENLTSENQPAENPLLEDPDALAARLVESEDFVRNNRNVLLGILAAVVLAVVGAFAFYTWRNQQDEKAQASMFRAVNHWEADSLNKAIKGDGKAPGLVTVTQEYGSTKAGKLANFYAGVASLKQGKYKEAIDYLEDFSSDDYLVQSRAYALMGDAQLELNKPKEAADLYAKAADNNANEYFSPGYLLKEGVAREIANDNEGAMKAYDRIINEFPTAQEVAEARQYKAKLEGAK</sequence>
<dbReference type="RefSeq" id="WP_143080117.1">
    <property type="nucleotide sequence ID" value="NZ_FOXS01000002.1"/>
</dbReference>
<reference evidence="4" key="1">
    <citation type="submission" date="2016-10" db="EMBL/GenBank/DDBJ databases">
        <authorList>
            <person name="Varghese N."/>
            <person name="Submissions S."/>
        </authorList>
    </citation>
    <scope>NUCLEOTIDE SEQUENCE [LARGE SCALE GENOMIC DNA]</scope>
    <source>
        <strain evidence="4">OR362-8,ATCC BAA-1266,JCM 13504</strain>
    </source>
</reference>
<keyword evidence="2" id="KW-0812">Transmembrane</keyword>
<dbReference type="Pfam" id="PF13174">
    <property type="entry name" value="TPR_6"/>
    <property type="match status" value="2"/>
</dbReference>
<evidence type="ECO:0000313" key="3">
    <source>
        <dbReference type="EMBL" id="SFQ29486.1"/>
    </source>
</evidence>
<dbReference type="Proteomes" id="UP000199029">
    <property type="component" value="Unassembled WGS sequence"/>
</dbReference>
<accession>A0A1I5XCA9</accession>
<organism evidence="3 4">
    <name type="scientific">Hymenobacter arizonensis</name>
    <name type="common">Siccationidurans arizonensis</name>
    <dbReference type="NCBI Taxonomy" id="1227077"/>
    <lineage>
        <taxon>Bacteria</taxon>
        <taxon>Pseudomonadati</taxon>
        <taxon>Bacteroidota</taxon>
        <taxon>Cytophagia</taxon>
        <taxon>Cytophagales</taxon>
        <taxon>Hymenobacteraceae</taxon>
        <taxon>Hymenobacter</taxon>
    </lineage>
</organism>
<feature type="region of interest" description="Disordered" evidence="1">
    <location>
        <begin position="1"/>
        <end position="47"/>
    </location>
</feature>
<dbReference type="Gene3D" id="1.25.40.10">
    <property type="entry name" value="Tetratricopeptide repeat domain"/>
    <property type="match status" value="1"/>
</dbReference>
<gene>
    <name evidence="3" type="ORF">SAMN04515668_1760</name>
</gene>
<keyword evidence="4" id="KW-1185">Reference proteome</keyword>
<feature type="transmembrane region" description="Helical" evidence="2">
    <location>
        <begin position="71"/>
        <end position="92"/>
    </location>
</feature>
<dbReference type="InterPro" id="IPR011990">
    <property type="entry name" value="TPR-like_helical_dom_sf"/>
</dbReference>
<dbReference type="EMBL" id="FOXS01000002">
    <property type="protein sequence ID" value="SFQ29486.1"/>
    <property type="molecule type" value="Genomic_DNA"/>
</dbReference>
<evidence type="ECO:0000313" key="4">
    <source>
        <dbReference type="Proteomes" id="UP000199029"/>
    </source>
</evidence>
<dbReference type="AlphaFoldDB" id="A0A1I5XCA9"/>
<keyword evidence="2" id="KW-1133">Transmembrane helix</keyword>
<proteinExistence type="predicted"/>
<dbReference type="STRING" id="1227077.SAMN04515668_1760"/>
<feature type="compositionally biased region" description="Low complexity" evidence="1">
    <location>
        <begin position="11"/>
        <end position="23"/>
    </location>
</feature>
<dbReference type="OrthoDB" id="9808622at2"/>
<dbReference type="SUPFAM" id="SSF48452">
    <property type="entry name" value="TPR-like"/>
    <property type="match status" value="1"/>
</dbReference>
<evidence type="ECO:0000256" key="1">
    <source>
        <dbReference type="SAM" id="MobiDB-lite"/>
    </source>
</evidence>